<keyword evidence="1" id="KW-0812">Transmembrane</keyword>
<name>A0A806JYG9_9BACT</name>
<dbReference type="InterPro" id="IPR037997">
    <property type="entry name" value="Dgk1-like"/>
</dbReference>
<accession>A0A806JYG9</accession>
<protein>
    <recommendedName>
        <fullName evidence="3">Phosphatidate cytidylyltransferase</fullName>
    </recommendedName>
</protein>
<dbReference type="PANTHER" id="PTHR31303">
    <property type="entry name" value="CTP-DEPENDENT DIACYLGLYCEROL KINASE 1"/>
    <property type="match status" value="1"/>
</dbReference>
<sequence length="199" mass="21338">MVFTGNQNIDGIKTEIIRKSIHFLIALSPSMAAINKPFTVYFLMLGILGYVFMEHLRLCGINVPVISVLTRMASRPRDTGHFILGPVTLGLGALIALLLFPYHIAAIAIYALAFGDGLASLAGKSFGKLYPAFLFGKSIEGSLACFFAVFISAYAFSGSMHISIAAAFTAMAVEAMPLGDYDNLAIPIAVGLIVQFAYF</sequence>
<evidence type="ECO:0008006" key="3">
    <source>
        <dbReference type="Google" id="ProtNLM"/>
    </source>
</evidence>
<dbReference type="EMBL" id="JQ844180">
    <property type="protein sequence ID" value="AGS52021.1"/>
    <property type="molecule type" value="Genomic_DNA"/>
</dbReference>
<feature type="transmembrane region" description="Helical" evidence="1">
    <location>
        <begin position="79"/>
        <end position="98"/>
    </location>
</feature>
<proteinExistence type="predicted"/>
<evidence type="ECO:0000256" key="1">
    <source>
        <dbReference type="SAM" id="Phobius"/>
    </source>
</evidence>
<evidence type="ECO:0000313" key="2">
    <source>
        <dbReference type="EMBL" id="AGS52021.1"/>
    </source>
</evidence>
<dbReference type="PANTHER" id="PTHR31303:SF1">
    <property type="entry name" value="CTP-DEPENDENT DIACYLGLYCEROL KINASE 1"/>
    <property type="match status" value="1"/>
</dbReference>
<organism evidence="2">
    <name type="scientific">uncultured bacterium contig00008</name>
    <dbReference type="NCBI Taxonomy" id="1181500"/>
    <lineage>
        <taxon>Bacteria</taxon>
        <taxon>environmental samples</taxon>
    </lineage>
</organism>
<dbReference type="GO" id="GO:0004143">
    <property type="term" value="F:ATP-dependent diacylglycerol kinase activity"/>
    <property type="evidence" value="ECO:0007669"/>
    <property type="project" value="InterPro"/>
</dbReference>
<dbReference type="AlphaFoldDB" id="A0A806JYG9"/>
<feature type="transmembrane region" description="Helical" evidence="1">
    <location>
        <begin position="38"/>
        <end position="58"/>
    </location>
</feature>
<keyword evidence="1" id="KW-1133">Transmembrane helix</keyword>
<keyword evidence="1" id="KW-0472">Membrane</keyword>
<reference evidence="2" key="1">
    <citation type="submission" date="2012-03" db="EMBL/GenBank/DDBJ databases">
        <title>Functional metagenomics reveals considerable lignocellulase gene clusters in the gut microbiome of a wood-feeding higher termite.</title>
        <authorList>
            <person name="Liu N."/>
        </authorList>
    </citation>
    <scope>NUCLEOTIDE SEQUENCE</scope>
</reference>